<feature type="binding site" evidence="11">
    <location>
        <position position="243"/>
    </location>
    <ligand>
        <name>sn-glycerol 3-phosphate</name>
        <dbReference type="ChEBI" id="CHEBI:57597"/>
    </ligand>
</feature>
<dbReference type="RefSeq" id="WP_267300961.1">
    <property type="nucleotide sequence ID" value="NZ_JAOQJZ010000006.1"/>
</dbReference>
<feature type="binding site" evidence="11">
    <location>
        <position position="12"/>
    </location>
    <ligand>
        <name>ATP</name>
        <dbReference type="ChEBI" id="CHEBI:30616"/>
    </ligand>
</feature>
<name>A0AAE3IIE1_9FIRM</name>
<feature type="domain" description="Carbohydrate kinase FGGY C-terminal" evidence="14">
    <location>
        <begin position="260"/>
        <end position="446"/>
    </location>
</feature>
<comment type="pathway">
    <text evidence="1 11">Polyol metabolism; glycerol degradation via glycerol kinase pathway; sn-glycerol 3-phosphate from glycerol: step 1/1.</text>
</comment>
<reference evidence="15 16" key="1">
    <citation type="journal article" date="2021" name="ISME Commun">
        <title>Automated analysis of genomic sequences facilitates high-throughput and comprehensive description of bacteria.</title>
        <authorList>
            <person name="Hitch T.C.A."/>
        </authorList>
    </citation>
    <scope>NUCLEOTIDE SEQUENCE [LARGE SCALE GENOMIC DNA]</scope>
    <source>
        <strain evidence="15 16">Sanger_31</strain>
    </source>
</reference>
<dbReference type="Gene3D" id="3.30.420.40">
    <property type="match status" value="2"/>
</dbReference>
<comment type="catalytic activity">
    <reaction evidence="8 11">
        <text>glycerol + ATP = sn-glycerol 3-phosphate + ADP + H(+)</text>
        <dbReference type="Rhea" id="RHEA:21644"/>
        <dbReference type="ChEBI" id="CHEBI:15378"/>
        <dbReference type="ChEBI" id="CHEBI:17754"/>
        <dbReference type="ChEBI" id="CHEBI:30616"/>
        <dbReference type="ChEBI" id="CHEBI:57597"/>
        <dbReference type="ChEBI" id="CHEBI:456216"/>
        <dbReference type="EC" id="2.7.1.30"/>
    </reaction>
</comment>
<comment type="caution">
    <text evidence="15">The sequence shown here is derived from an EMBL/GenBank/DDBJ whole genome shotgun (WGS) entry which is preliminary data.</text>
</comment>
<dbReference type="InterPro" id="IPR018485">
    <property type="entry name" value="FGGY_C"/>
</dbReference>
<evidence type="ECO:0000256" key="10">
    <source>
        <dbReference type="ARBA" id="ARBA00063665"/>
    </source>
</evidence>
<dbReference type="AlphaFoldDB" id="A0AAE3IIE1"/>
<evidence type="ECO:0000256" key="11">
    <source>
        <dbReference type="HAMAP-Rule" id="MF_00186"/>
    </source>
</evidence>
<feature type="binding site" evidence="11">
    <location>
        <position position="244"/>
    </location>
    <ligand>
        <name>glycerol</name>
        <dbReference type="ChEBI" id="CHEBI:17754"/>
    </ligand>
</feature>
<feature type="binding site" evidence="11">
    <location>
        <position position="265"/>
    </location>
    <ligand>
        <name>ADP</name>
        <dbReference type="ChEBI" id="CHEBI:456216"/>
    </ligand>
</feature>
<keyword evidence="6 11" id="KW-0319">Glycerol metabolism</keyword>
<evidence type="ECO:0000259" key="13">
    <source>
        <dbReference type="Pfam" id="PF00370"/>
    </source>
</evidence>
<dbReference type="SUPFAM" id="SSF53067">
    <property type="entry name" value="Actin-like ATPase domain"/>
    <property type="match status" value="2"/>
</dbReference>
<feature type="binding site" evidence="11">
    <location>
        <position position="134"/>
    </location>
    <ligand>
        <name>sn-glycerol 3-phosphate</name>
        <dbReference type="ChEBI" id="CHEBI:57597"/>
    </ligand>
</feature>
<feature type="binding site" evidence="11">
    <location>
        <position position="134"/>
    </location>
    <ligand>
        <name>glycerol</name>
        <dbReference type="ChEBI" id="CHEBI:17754"/>
    </ligand>
</feature>
<dbReference type="PANTHER" id="PTHR10196:SF69">
    <property type="entry name" value="GLYCEROL KINASE"/>
    <property type="match status" value="1"/>
</dbReference>
<feature type="binding site" evidence="11">
    <location>
        <position position="16"/>
    </location>
    <ligand>
        <name>ADP</name>
        <dbReference type="ChEBI" id="CHEBI:456216"/>
    </ligand>
</feature>
<evidence type="ECO:0000256" key="8">
    <source>
        <dbReference type="ARBA" id="ARBA00052101"/>
    </source>
</evidence>
<gene>
    <name evidence="11 15" type="primary">glpK</name>
    <name evidence="15" type="ORF">OCV57_07055</name>
</gene>
<evidence type="ECO:0000256" key="1">
    <source>
        <dbReference type="ARBA" id="ARBA00005190"/>
    </source>
</evidence>
<dbReference type="NCBIfam" id="TIGR01311">
    <property type="entry name" value="glycerol_kin"/>
    <property type="match status" value="1"/>
</dbReference>
<evidence type="ECO:0000256" key="6">
    <source>
        <dbReference type="ARBA" id="ARBA00022798"/>
    </source>
</evidence>
<feature type="binding site" evidence="11">
    <location>
        <position position="308"/>
    </location>
    <ligand>
        <name>ATP</name>
        <dbReference type="ChEBI" id="CHEBI:30616"/>
    </ligand>
</feature>
<evidence type="ECO:0000313" key="16">
    <source>
        <dbReference type="Proteomes" id="UP001208131"/>
    </source>
</evidence>
<protein>
    <recommendedName>
        <fullName evidence="11">Glycerol kinase</fullName>
        <ecNumber evidence="11">2.7.1.30</ecNumber>
    </recommendedName>
    <alternativeName>
        <fullName evidence="11">ATP:glycerol 3-phosphotransferase</fullName>
    </alternativeName>
    <alternativeName>
        <fullName evidence="11">Glycerokinase</fullName>
        <shortName evidence="11">GK</shortName>
    </alternativeName>
</protein>
<dbReference type="HAMAP" id="MF_00186">
    <property type="entry name" value="Glycerol_kin"/>
    <property type="match status" value="1"/>
</dbReference>
<keyword evidence="5 11" id="KW-0418">Kinase</keyword>
<sequence length="493" mass="53975">MKEYILSLDQGTTSSRAVLFNAKGEKVASVQKEYPQIFPGNGWVEHDPMDILESQLSSAREVIAKAGITAEDVAAIGIANQRETTILWDKNTGKPVYNAIVWQCRRTSEDCARMESQGLQKFFKDKTGLLIDPYFSATKIKWILENVEGVRERAEKGEILFGTVDCWLIWNLTGGRVHVTDYSNASRTMLFNIHTLEWDREILGLLGIPSCMLPEVKECSGDLGETEENIFGSRIKIAGCAGDQQAALFGQCCFREGDVKNTYGTGGFLLMNTGEKPVESRHGLLTTIAWGIGGKVNYALEGSVFVSGAAVKWLRDELCIIRTASETEELARSVEDTGGVYFVPAFVGLGAPYWKPEARGMITGLTRGTNRCHIVRATLEAMCYQTYDVLRAMEEDAGAIGSIKADGGAASNDFLMEFQADILGHSVIRPYNVESTATGAAYLAGLGCGLWGSMEELVGVSDKFREFIPSMSEGKRSDLIGGWKKAVQAAIRE</sequence>
<dbReference type="InterPro" id="IPR005999">
    <property type="entry name" value="Glycerol_kin"/>
</dbReference>
<feature type="binding site" evidence="11">
    <location>
        <position position="12"/>
    </location>
    <ligand>
        <name>sn-glycerol 3-phosphate</name>
        <dbReference type="ChEBI" id="CHEBI:57597"/>
    </ligand>
</feature>
<keyword evidence="7 11" id="KW-0067">ATP-binding</keyword>
<evidence type="ECO:0000313" key="15">
    <source>
        <dbReference type="EMBL" id="MCU6705681.1"/>
    </source>
</evidence>
<evidence type="ECO:0000256" key="7">
    <source>
        <dbReference type="ARBA" id="ARBA00022840"/>
    </source>
</evidence>
<dbReference type="Pfam" id="PF02782">
    <property type="entry name" value="FGGY_C"/>
    <property type="match status" value="1"/>
</dbReference>
<comment type="subunit">
    <text evidence="10 11">Homotetramer and homodimer (in equilibrium).</text>
</comment>
<feature type="binding site" evidence="11">
    <location>
        <position position="408"/>
    </location>
    <ligand>
        <name>ADP</name>
        <dbReference type="ChEBI" id="CHEBI:456216"/>
    </ligand>
</feature>
<comment type="caution">
    <text evidence="11">Lacks conserved residue(s) required for the propagation of feature annotation.</text>
</comment>
<evidence type="ECO:0000256" key="9">
    <source>
        <dbReference type="ARBA" id="ARBA00054633"/>
    </source>
</evidence>
<dbReference type="Pfam" id="PF00370">
    <property type="entry name" value="FGGY_N"/>
    <property type="match status" value="1"/>
</dbReference>
<evidence type="ECO:0000256" key="2">
    <source>
        <dbReference type="ARBA" id="ARBA00009156"/>
    </source>
</evidence>
<keyword evidence="4 11" id="KW-0547">Nucleotide-binding</keyword>
<evidence type="ECO:0000259" key="14">
    <source>
        <dbReference type="Pfam" id="PF02782"/>
    </source>
</evidence>
<evidence type="ECO:0000256" key="12">
    <source>
        <dbReference type="RuleBase" id="RU003733"/>
    </source>
</evidence>
<evidence type="ECO:0000256" key="5">
    <source>
        <dbReference type="ARBA" id="ARBA00022777"/>
    </source>
</evidence>
<accession>A0AAE3IIE1</accession>
<dbReference type="InterPro" id="IPR043129">
    <property type="entry name" value="ATPase_NBD"/>
</dbReference>
<feature type="binding site" evidence="11">
    <location>
        <position position="243"/>
    </location>
    <ligand>
        <name>glycerol</name>
        <dbReference type="ChEBI" id="CHEBI:17754"/>
    </ligand>
</feature>
<dbReference type="InterPro" id="IPR018484">
    <property type="entry name" value="FGGY_N"/>
</dbReference>
<dbReference type="GO" id="GO:0006072">
    <property type="term" value="P:glycerol-3-phosphate metabolic process"/>
    <property type="evidence" value="ECO:0007669"/>
    <property type="project" value="InterPro"/>
</dbReference>
<dbReference type="PANTHER" id="PTHR10196">
    <property type="entry name" value="SUGAR KINASE"/>
    <property type="match status" value="1"/>
</dbReference>
<comment type="similarity">
    <text evidence="2 11 12">Belongs to the FGGY kinase family.</text>
</comment>
<organism evidence="15 16">
    <name type="scientific">Hominimerdicola aceti</name>
    <dbReference type="NCBI Taxonomy" id="2981726"/>
    <lineage>
        <taxon>Bacteria</taxon>
        <taxon>Bacillati</taxon>
        <taxon>Bacillota</taxon>
        <taxon>Clostridia</taxon>
        <taxon>Eubacteriales</taxon>
        <taxon>Oscillospiraceae</taxon>
        <taxon>Hominimerdicola</taxon>
    </lineage>
</organism>
<feature type="binding site" evidence="11">
    <location>
        <position position="265"/>
    </location>
    <ligand>
        <name>ATP</name>
        <dbReference type="ChEBI" id="CHEBI:30616"/>
    </ligand>
</feature>
<comment type="activity regulation">
    <text evidence="11">Activated by phosphorylation and inhibited by fructose 1,6-bisphosphate (FBP).</text>
</comment>
<dbReference type="PIRSF" id="PIRSF000538">
    <property type="entry name" value="GlpK"/>
    <property type="match status" value="1"/>
</dbReference>
<dbReference type="EMBL" id="JAOQJZ010000006">
    <property type="protein sequence ID" value="MCU6705681.1"/>
    <property type="molecule type" value="Genomic_DNA"/>
</dbReference>
<dbReference type="PROSITE" id="PS00933">
    <property type="entry name" value="FGGY_KINASES_1"/>
    <property type="match status" value="1"/>
</dbReference>
<dbReference type="InterPro" id="IPR018483">
    <property type="entry name" value="Carb_kinase_FGGY_CS"/>
</dbReference>
<dbReference type="GO" id="GO:0005524">
    <property type="term" value="F:ATP binding"/>
    <property type="evidence" value="ECO:0007669"/>
    <property type="project" value="UniProtKB-UniRule"/>
</dbReference>
<dbReference type="Proteomes" id="UP001208131">
    <property type="component" value="Unassembled WGS sequence"/>
</dbReference>
<feature type="binding site" evidence="11">
    <location>
        <position position="83"/>
    </location>
    <ligand>
        <name>glycerol</name>
        <dbReference type="ChEBI" id="CHEBI:17754"/>
    </ligand>
</feature>
<feature type="binding site" evidence="11">
    <location>
        <position position="12"/>
    </location>
    <ligand>
        <name>ADP</name>
        <dbReference type="ChEBI" id="CHEBI:456216"/>
    </ligand>
</feature>
<keyword evidence="16" id="KW-1185">Reference proteome</keyword>
<dbReference type="FunFam" id="3.30.420.40:FF:000008">
    <property type="entry name" value="Glycerol kinase"/>
    <property type="match status" value="1"/>
</dbReference>
<evidence type="ECO:0000256" key="3">
    <source>
        <dbReference type="ARBA" id="ARBA00022679"/>
    </source>
</evidence>
<feature type="binding site" evidence="11">
    <location>
        <position position="83"/>
    </location>
    <ligand>
        <name>sn-glycerol 3-phosphate</name>
        <dbReference type="ChEBI" id="CHEBI:57597"/>
    </ligand>
</feature>
<keyword evidence="3 11" id="KW-0808">Transferase</keyword>
<feature type="binding site" evidence="11">
    <location>
        <position position="308"/>
    </location>
    <ligand>
        <name>ADP</name>
        <dbReference type="ChEBI" id="CHEBI:456216"/>
    </ligand>
</feature>
<dbReference type="GO" id="GO:0004370">
    <property type="term" value="F:glycerol kinase activity"/>
    <property type="evidence" value="ECO:0007669"/>
    <property type="project" value="UniProtKB-UniRule"/>
</dbReference>
<feature type="binding site" evidence="11">
    <location>
        <position position="14"/>
    </location>
    <ligand>
        <name>ATP</name>
        <dbReference type="ChEBI" id="CHEBI:30616"/>
    </ligand>
</feature>
<feature type="domain" description="Carbohydrate kinase FGGY N-terminal" evidence="13">
    <location>
        <begin position="4"/>
        <end position="250"/>
    </location>
</feature>
<dbReference type="PROSITE" id="PS00445">
    <property type="entry name" value="FGGY_KINASES_2"/>
    <property type="match status" value="1"/>
</dbReference>
<dbReference type="GO" id="GO:0019563">
    <property type="term" value="P:glycerol catabolic process"/>
    <property type="evidence" value="ECO:0007669"/>
    <property type="project" value="UniProtKB-UniRule"/>
</dbReference>
<feature type="binding site" evidence="11">
    <location>
        <position position="408"/>
    </location>
    <ligand>
        <name>ATP</name>
        <dbReference type="ChEBI" id="CHEBI:30616"/>
    </ligand>
</feature>
<dbReference type="GO" id="GO:0005829">
    <property type="term" value="C:cytosol"/>
    <property type="evidence" value="ECO:0007669"/>
    <property type="project" value="TreeGrafter"/>
</dbReference>
<dbReference type="FunFam" id="3.30.420.40:FF:000007">
    <property type="entry name" value="Glycerol kinase"/>
    <property type="match status" value="1"/>
</dbReference>
<dbReference type="EC" id="2.7.1.30" evidence="11"/>
<feature type="binding site" evidence="11">
    <location>
        <position position="82"/>
    </location>
    <ligand>
        <name>glycerol</name>
        <dbReference type="ChEBI" id="CHEBI:17754"/>
    </ligand>
</feature>
<feature type="binding site" evidence="11">
    <location>
        <position position="412"/>
    </location>
    <ligand>
        <name>ADP</name>
        <dbReference type="ChEBI" id="CHEBI:456216"/>
    </ligand>
</feature>
<feature type="binding site" evidence="11">
    <location>
        <position position="82"/>
    </location>
    <ligand>
        <name>sn-glycerol 3-phosphate</name>
        <dbReference type="ChEBI" id="CHEBI:57597"/>
    </ligand>
</feature>
<feature type="binding site" evidence="11">
    <location>
        <position position="13"/>
    </location>
    <ligand>
        <name>ATP</name>
        <dbReference type="ChEBI" id="CHEBI:30616"/>
    </ligand>
</feature>
<comment type="function">
    <text evidence="9 11">Key enzyme in the regulation of glycerol uptake and metabolism. Catalyzes the phosphorylation of glycerol to yield sn-glycerol 3-phosphate.</text>
</comment>
<evidence type="ECO:0000256" key="4">
    <source>
        <dbReference type="ARBA" id="ARBA00022741"/>
    </source>
</evidence>
<dbReference type="NCBIfam" id="NF000756">
    <property type="entry name" value="PRK00047.1"/>
    <property type="match status" value="1"/>
</dbReference>
<proteinExistence type="inferred from homology"/>
<dbReference type="InterPro" id="IPR000577">
    <property type="entry name" value="Carb_kinase_FGGY"/>
</dbReference>
<dbReference type="CDD" id="cd07786">
    <property type="entry name" value="FGGY_EcGK_like"/>
    <property type="match status" value="1"/>
</dbReference>